<dbReference type="PROSITE" id="PS50026">
    <property type="entry name" value="EGF_3"/>
    <property type="match status" value="1"/>
</dbReference>
<keyword evidence="4" id="KW-1185">Reference proteome</keyword>
<reference evidence="3" key="1">
    <citation type="submission" date="2020-08" db="EMBL/GenBank/DDBJ databases">
        <title>Multicomponent nature underlies the extraordinary mechanical properties of spider dragline silk.</title>
        <authorList>
            <person name="Kono N."/>
            <person name="Nakamura H."/>
            <person name="Mori M."/>
            <person name="Yoshida Y."/>
            <person name="Ohtoshi R."/>
            <person name="Malay A.D."/>
            <person name="Moran D.A.P."/>
            <person name="Tomita M."/>
            <person name="Numata K."/>
            <person name="Arakawa K."/>
        </authorList>
    </citation>
    <scope>NUCLEOTIDE SEQUENCE</scope>
</reference>
<evidence type="ECO:0000313" key="3">
    <source>
        <dbReference type="EMBL" id="GFY11543.1"/>
    </source>
</evidence>
<dbReference type="InterPro" id="IPR000742">
    <property type="entry name" value="EGF"/>
</dbReference>
<dbReference type="Gene3D" id="2.10.25.10">
    <property type="entry name" value="Laminin"/>
    <property type="match status" value="2"/>
</dbReference>
<organism evidence="3 4">
    <name type="scientific">Trichonephila clavipes</name>
    <name type="common">Golden silk orbweaver</name>
    <name type="synonym">Nephila clavipes</name>
    <dbReference type="NCBI Taxonomy" id="2585209"/>
    <lineage>
        <taxon>Eukaryota</taxon>
        <taxon>Metazoa</taxon>
        <taxon>Ecdysozoa</taxon>
        <taxon>Arthropoda</taxon>
        <taxon>Chelicerata</taxon>
        <taxon>Arachnida</taxon>
        <taxon>Araneae</taxon>
        <taxon>Araneomorphae</taxon>
        <taxon>Entelegynae</taxon>
        <taxon>Araneoidea</taxon>
        <taxon>Nephilidae</taxon>
        <taxon>Trichonephila</taxon>
    </lineage>
</organism>
<dbReference type="SMART" id="SM00181">
    <property type="entry name" value="EGF"/>
    <property type="match status" value="3"/>
</dbReference>
<protein>
    <submittedName>
        <fullName evidence="3">Tenascin-X</fullName>
    </submittedName>
</protein>
<feature type="disulfide bond" evidence="1">
    <location>
        <begin position="32"/>
        <end position="41"/>
    </location>
</feature>
<dbReference type="Proteomes" id="UP000887159">
    <property type="component" value="Unassembled WGS sequence"/>
</dbReference>
<dbReference type="EMBL" id="BMAU01021306">
    <property type="protein sequence ID" value="GFY11543.1"/>
    <property type="molecule type" value="Genomic_DNA"/>
</dbReference>
<accession>A0A8X6VKW3</accession>
<evidence type="ECO:0000259" key="2">
    <source>
        <dbReference type="PROSITE" id="PS50026"/>
    </source>
</evidence>
<keyword evidence="1" id="KW-0245">EGF-like domain</keyword>
<evidence type="ECO:0000313" key="4">
    <source>
        <dbReference type="Proteomes" id="UP000887159"/>
    </source>
</evidence>
<comment type="caution">
    <text evidence="3">The sequence shown here is derived from an EMBL/GenBank/DDBJ whole genome shotgun (WGS) entry which is preliminary data.</text>
</comment>
<comment type="caution">
    <text evidence="1">Lacks conserved residue(s) required for the propagation of feature annotation.</text>
</comment>
<proteinExistence type="predicted"/>
<sequence length="269" mass="29514">MDSSRNLCRTSCSSDVDCDNGGTCDSNKVCSCKKGTSGDFCDIIEGCNELKCPEDISECVLDEKSGRGACKCKDINKVYLNGKCVACRSDGDCKNKGTCGSDNLCSCKKGTSGDQCQTIAGCDELKCNATVSRCQFNETAEKGMCQCYDKKRQYVNNTCEECQCGRGTCSFKDGQKHCVCEKTFVFKQSTGKCEKCDCGKGEEECSFDDENNKKCRCHEGYKLFKDTQCVGVFSGTKTRTHDSTEPTMAQNLTPCPLPALVMFIKMNRF</sequence>
<gene>
    <name evidence="3" type="primary">X975_26070</name>
    <name evidence="3" type="ORF">TNCV_4230121</name>
</gene>
<keyword evidence="1" id="KW-1015">Disulfide bond</keyword>
<name>A0A8X6VKW3_TRICX</name>
<dbReference type="AlphaFoldDB" id="A0A8X6VKW3"/>
<dbReference type="PROSITE" id="PS00022">
    <property type="entry name" value="EGF_1"/>
    <property type="match status" value="2"/>
</dbReference>
<evidence type="ECO:0000256" key="1">
    <source>
        <dbReference type="PROSITE-ProRule" id="PRU00076"/>
    </source>
</evidence>
<feature type="domain" description="EGF-like" evidence="2">
    <location>
        <begin position="9"/>
        <end position="42"/>
    </location>
</feature>